<evidence type="ECO:0000256" key="1">
    <source>
        <dbReference type="SAM" id="MobiDB-lite"/>
    </source>
</evidence>
<dbReference type="EMBL" id="JANPWB010000010">
    <property type="protein sequence ID" value="KAJ1135808.1"/>
    <property type="molecule type" value="Genomic_DNA"/>
</dbReference>
<evidence type="ECO:0000313" key="3">
    <source>
        <dbReference type="Proteomes" id="UP001066276"/>
    </source>
</evidence>
<evidence type="ECO:0000313" key="2">
    <source>
        <dbReference type="EMBL" id="KAJ1135808.1"/>
    </source>
</evidence>
<sequence length="122" mass="12874">MPGTKGGKEPATGARYLKAPMGAAGRTLPGNNDRVKGPSAPLNCLPVDSGSAGNQKRGGPSRVGRHLRVGGENTIRGLAREFIHGTQKEKLVQVTALEAQALSLERQAKARPTLTLIDALRW</sequence>
<keyword evidence="3" id="KW-1185">Reference proteome</keyword>
<dbReference type="AlphaFoldDB" id="A0AAV7QC41"/>
<reference evidence="2" key="1">
    <citation type="journal article" date="2022" name="bioRxiv">
        <title>Sequencing and chromosome-scale assembly of the giantPleurodeles waltlgenome.</title>
        <authorList>
            <person name="Brown T."/>
            <person name="Elewa A."/>
            <person name="Iarovenko S."/>
            <person name="Subramanian E."/>
            <person name="Araus A.J."/>
            <person name="Petzold A."/>
            <person name="Susuki M."/>
            <person name="Suzuki K.-i.T."/>
            <person name="Hayashi T."/>
            <person name="Toyoda A."/>
            <person name="Oliveira C."/>
            <person name="Osipova E."/>
            <person name="Leigh N.D."/>
            <person name="Simon A."/>
            <person name="Yun M.H."/>
        </authorList>
    </citation>
    <scope>NUCLEOTIDE SEQUENCE</scope>
    <source>
        <strain evidence="2">20211129_DDA</strain>
        <tissue evidence="2">Liver</tissue>
    </source>
</reference>
<accession>A0AAV7QC41</accession>
<feature type="region of interest" description="Disordered" evidence="1">
    <location>
        <begin position="1"/>
        <end position="67"/>
    </location>
</feature>
<name>A0AAV7QC41_PLEWA</name>
<comment type="caution">
    <text evidence="2">The sequence shown here is derived from an EMBL/GenBank/DDBJ whole genome shotgun (WGS) entry which is preliminary data.</text>
</comment>
<protein>
    <submittedName>
        <fullName evidence="2">Uncharacterized protein</fullName>
    </submittedName>
</protein>
<gene>
    <name evidence="2" type="ORF">NDU88_002238</name>
</gene>
<organism evidence="2 3">
    <name type="scientific">Pleurodeles waltl</name>
    <name type="common">Iberian ribbed newt</name>
    <dbReference type="NCBI Taxonomy" id="8319"/>
    <lineage>
        <taxon>Eukaryota</taxon>
        <taxon>Metazoa</taxon>
        <taxon>Chordata</taxon>
        <taxon>Craniata</taxon>
        <taxon>Vertebrata</taxon>
        <taxon>Euteleostomi</taxon>
        <taxon>Amphibia</taxon>
        <taxon>Batrachia</taxon>
        <taxon>Caudata</taxon>
        <taxon>Salamandroidea</taxon>
        <taxon>Salamandridae</taxon>
        <taxon>Pleurodelinae</taxon>
        <taxon>Pleurodeles</taxon>
    </lineage>
</organism>
<proteinExistence type="predicted"/>
<dbReference type="Proteomes" id="UP001066276">
    <property type="component" value="Chromosome 6"/>
</dbReference>